<feature type="chain" id="PRO_5025557293" description="ABC transmembrane type-1 domain-containing protein" evidence="10">
    <location>
        <begin position="23"/>
        <end position="99"/>
    </location>
</feature>
<evidence type="ECO:0000256" key="7">
    <source>
        <dbReference type="ARBA" id="ARBA00022989"/>
    </source>
</evidence>
<dbReference type="GO" id="GO:0005524">
    <property type="term" value="F:ATP binding"/>
    <property type="evidence" value="ECO:0007669"/>
    <property type="project" value="UniProtKB-KW"/>
</dbReference>
<dbReference type="Proteomes" id="UP000485058">
    <property type="component" value="Unassembled WGS sequence"/>
</dbReference>
<dbReference type="PROSITE" id="PS50929">
    <property type="entry name" value="ABC_TM1F"/>
    <property type="match status" value="1"/>
</dbReference>
<proteinExistence type="inferred from homology"/>
<evidence type="ECO:0000256" key="9">
    <source>
        <dbReference type="SAM" id="Phobius"/>
    </source>
</evidence>
<evidence type="ECO:0000256" key="10">
    <source>
        <dbReference type="SAM" id="SignalP"/>
    </source>
</evidence>
<feature type="non-terminal residue" evidence="12">
    <location>
        <position position="1"/>
    </location>
</feature>
<dbReference type="GO" id="GO:0016020">
    <property type="term" value="C:membrane"/>
    <property type="evidence" value="ECO:0007669"/>
    <property type="project" value="UniProtKB-SubCell"/>
</dbReference>
<evidence type="ECO:0000256" key="8">
    <source>
        <dbReference type="ARBA" id="ARBA00023136"/>
    </source>
</evidence>
<dbReference type="AlphaFoldDB" id="A0A6A0AB17"/>
<evidence type="ECO:0000259" key="11">
    <source>
        <dbReference type="PROSITE" id="PS50929"/>
    </source>
</evidence>
<keyword evidence="8 9" id="KW-0472">Membrane</keyword>
<dbReference type="Pfam" id="PF00664">
    <property type="entry name" value="ABC_membrane"/>
    <property type="match status" value="1"/>
</dbReference>
<keyword evidence="6" id="KW-0067">ATP-binding</keyword>
<dbReference type="GO" id="GO:0140359">
    <property type="term" value="F:ABC-type transporter activity"/>
    <property type="evidence" value="ECO:0007669"/>
    <property type="project" value="InterPro"/>
</dbReference>
<protein>
    <recommendedName>
        <fullName evidence="11">ABC transmembrane type-1 domain-containing protein</fullName>
    </recommendedName>
</protein>
<dbReference type="PANTHER" id="PTHR24223">
    <property type="entry name" value="ATP-BINDING CASSETTE SUB-FAMILY C"/>
    <property type="match status" value="1"/>
</dbReference>
<evidence type="ECO:0000256" key="4">
    <source>
        <dbReference type="ARBA" id="ARBA00022692"/>
    </source>
</evidence>
<keyword evidence="7 9" id="KW-1133">Transmembrane helix</keyword>
<evidence type="ECO:0000313" key="13">
    <source>
        <dbReference type="Proteomes" id="UP000485058"/>
    </source>
</evidence>
<dbReference type="PANTHER" id="PTHR24223:SF456">
    <property type="entry name" value="MULTIDRUG RESISTANCE-ASSOCIATED PROTEIN LETHAL(2)03659"/>
    <property type="match status" value="1"/>
</dbReference>
<feature type="signal peptide" evidence="10">
    <location>
        <begin position="1"/>
        <end position="22"/>
    </location>
</feature>
<keyword evidence="10" id="KW-0732">Signal</keyword>
<gene>
    <name evidence="12" type="ORF">HaLaN_28686</name>
</gene>
<comment type="subcellular location">
    <subcellularLocation>
        <location evidence="1">Membrane</location>
        <topology evidence="1">Multi-pass membrane protein</topology>
    </subcellularLocation>
</comment>
<dbReference type="InterPro" id="IPR050173">
    <property type="entry name" value="ABC_transporter_C-like"/>
</dbReference>
<keyword evidence="3" id="KW-0813">Transport</keyword>
<dbReference type="InterPro" id="IPR011527">
    <property type="entry name" value="ABC1_TM_dom"/>
</dbReference>
<dbReference type="Gene3D" id="1.20.1560.10">
    <property type="entry name" value="ABC transporter type 1, transmembrane domain"/>
    <property type="match status" value="1"/>
</dbReference>
<name>A0A6A0AB17_HAELA</name>
<evidence type="ECO:0000313" key="12">
    <source>
        <dbReference type="EMBL" id="GFH29935.1"/>
    </source>
</evidence>
<evidence type="ECO:0000256" key="2">
    <source>
        <dbReference type="ARBA" id="ARBA00009726"/>
    </source>
</evidence>
<keyword evidence="5" id="KW-0547">Nucleotide-binding</keyword>
<comment type="caution">
    <text evidence="12">The sequence shown here is derived from an EMBL/GenBank/DDBJ whole genome shotgun (WGS) entry which is preliminary data.</text>
</comment>
<keyword evidence="13" id="KW-1185">Reference proteome</keyword>
<reference evidence="12 13" key="1">
    <citation type="submission" date="2020-02" db="EMBL/GenBank/DDBJ databases">
        <title>Draft genome sequence of Haematococcus lacustris strain NIES-144.</title>
        <authorList>
            <person name="Morimoto D."/>
            <person name="Nakagawa S."/>
            <person name="Yoshida T."/>
            <person name="Sawayama S."/>
        </authorList>
    </citation>
    <scope>NUCLEOTIDE SEQUENCE [LARGE SCALE GENOMIC DNA]</scope>
    <source>
        <strain evidence="12 13">NIES-144</strain>
    </source>
</reference>
<feature type="non-terminal residue" evidence="12">
    <location>
        <position position="99"/>
    </location>
</feature>
<feature type="domain" description="ABC transmembrane type-1" evidence="11">
    <location>
        <begin position="1"/>
        <end position="99"/>
    </location>
</feature>
<sequence length="99" mass="10716">RAARVLHRALLASLLSAPMAFFHTTPLGRIINRLTKDTSDVDRNVAPTLAMALRSCLQLAATLLLVCEGEGEVGSVAPFALPPLVVIMAAFYLLYAYFQ</sequence>
<dbReference type="InterPro" id="IPR036640">
    <property type="entry name" value="ABC1_TM_sf"/>
</dbReference>
<evidence type="ECO:0000256" key="3">
    <source>
        <dbReference type="ARBA" id="ARBA00022448"/>
    </source>
</evidence>
<keyword evidence="4 9" id="KW-0812">Transmembrane</keyword>
<organism evidence="12 13">
    <name type="scientific">Haematococcus lacustris</name>
    <name type="common">Green alga</name>
    <name type="synonym">Haematococcus pluvialis</name>
    <dbReference type="NCBI Taxonomy" id="44745"/>
    <lineage>
        <taxon>Eukaryota</taxon>
        <taxon>Viridiplantae</taxon>
        <taxon>Chlorophyta</taxon>
        <taxon>core chlorophytes</taxon>
        <taxon>Chlorophyceae</taxon>
        <taxon>CS clade</taxon>
        <taxon>Chlamydomonadales</taxon>
        <taxon>Haematococcaceae</taxon>
        <taxon>Haematococcus</taxon>
    </lineage>
</organism>
<accession>A0A6A0AB17</accession>
<dbReference type="SUPFAM" id="SSF90123">
    <property type="entry name" value="ABC transporter transmembrane region"/>
    <property type="match status" value="1"/>
</dbReference>
<feature type="transmembrane region" description="Helical" evidence="9">
    <location>
        <begin position="79"/>
        <end position="98"/>
    </location>
</feature>
<evidence type="ECO:0000256" key="6">
    <source>
        <dbReference type="ARBA" id="ARBA00022840"/>
    </source>
</evidence>
<comment type="similarity">
    <text evidence="2">Belongs to the ABC transporter superfamily. ABCC family. Conjugate transporter (TC 3.A.1.208) subfamily.</text>
</comment>
<dbReference type="EMBL" id="BLLF01004602">
    <property type="protein sequence ID" value="GFH29935.1"/>
    <property type="molecule type" value="Genomic_DNA"/>
</dbReference>
<evidence type="ECO:0000256" key="1">
    <source>
        <dbReference type="ARBA" id="ARBA00004141"/>
    </source>
</evidence>
<evidence type="ECO:0000256" key="5">
    <source>
        <dbReference type="ARBA" id="ARBA00022741"/>
    </source>
</evidence>